<dbReference type="InterPro" id="IPR009288">
    <property type="entry name" value="AIG2-like_dom"/>
</dbReference>
<dbReference type="OMA" id="CERREYS"/>
<name>A0A1Y1HU60_KLENI</name>
<sequence>MQEAQHVFVPRETLPDSLSSLSTSSEKASLLGARLYVHTENGVQCPAVKLGERGYHVQGHLVSAGADVGKLLEKADALENFPARSEKDVVKVVTESGKRVNAYVYHMDEVDKQQVVPENVWKAS</sequence>
<keyword evidence="3" id="KW-1185">Reference proteome</keyword>
<evidence type="ECO:0000313" key="3">
    <source>
        <dbReference type="Proteomes" id="UP000054558"/>
    </source>
</evidence>
<organism evidence="2 3">
    <name type="scientific">Klebsormidium nitens</name>
    <name type="common">Green alga</name>
    <name type="synonym">Ulothrix nitens</name>
    <dbReference type="NCBI Taxonomy" id="105231"/>
    <lineage>
        <taxon>Eukaryota</taxon>
        <taxon>Viridiplantae</taxon>
        <taxon>Streptophyta</taxon>
        <taxon>Klebsormidiophyceae</taxon>
        <taxon>Klebsormidiales</taxon>
        <taxon>Klebsormidiaceae</taxon>
        <taxon>Klebsormidium</taxon>
    </lineage>
</organism>
<dbReference type="SUPFAM" id="SSF110857">
    <property type="entry name" value="Gamma-glutamyl cyclotransferase-like"/>
    <property type="match status" value="1"/>
</dbReference>
<dbReference type="InterPro" id="IPR036568">
    <property type="entry name" value="GGCT-like_sf"/>
</dbReference>
<reference evidence="2 3" key="1">
    <citation type="journal article" date="2014" name="Nat. Commun.">
        <title>Klebsormidium flaccidum genome reveals primary factors for plant terrestrial adaptation.</title>
        <authorList>
            <person name="Hori K."/>
            <person name="Maruyama F."/>
            <person name="Fujisawa T."/>
            <person name="Togashi T."/>
            <person name="Yamamoto N."/>
            <person name="Seo M."/>
            <person name="Sato S."/>
            <person name="Yamada T."/>
            <person name="Mori H."/>
            <person name="Tajima N."/>
            <person name="Moriyama T."/>
            <person name="Ikeuchi M."/>
            <person name="Watanabe M."/>
            <person name="Wada H."/>
            <person name="Kobayashi K."/>
            <person name="Saito M."/>
            <person name="Masuda T."/>
            <person name="Sasaki-Sekimoto Y."/>
            <person name="Mashiguchi K."/>
            <person name="Awai K."/>
            <person name="Shimojima M."/>
            <person name="Masuda S."/>
            <person name="Iwai M."/>
            <person name="Nobusawa T."/>
            <person name="Narise T."/>
            <person name="Kondo S."/>
            <person name="Saito H."/>
            <person name="Sato R."/>
            <person name="Murakawa M."/>
            <person name="Ihara Y."/>
            <person name="Oshima-Yamada Y."/>
            <person name="Ohtaka K."/>
            <person name="Satoh M."/>
            <person name="Sonobe K."/>
            <person name="Ishii M."/>
            <person name="Ohtani R."/>
            <person name="Kanamori-Sato M."/>
            <person name="Honoki R."/>
            <person name="Miyazaki D."/>
            <person name="Mochizuki H."/>
            <person name="Umetsu J."/>
            <person name="Higashi K."/>
            <person name="Shibata D."/>
            <person name="Kamiya Y."/>
            <person name="Sato N."/>
            <person name="Nakamura Y."/>
            <person name="Tabata S."/>
            <person name="Ida S."/>
            <person name="Kurokawa K."/>
            <person name="Ohta H."/>
        </authorList>
    </citation>
    <scope>NUCLEOTIDE SEQUENCE [LARGE SCALE GENOMIC DNA]</scope>
    <source>
        <strain evidence="2 3">NIES-2285</strain>
    </source>
</reference>
<feature type="domain" description="Gamma-glutamylcyclotransferase AIG2-like" evidence="1">
    <location>
        <begin position="23"/>
        <end position="122"/>
    </location>
</feature>
<dbReference type="Pfam" id="PF06094">
    <property type="entry name" value="GGACT"/>
    <property type="match status" value="1"/>
</dbReference>
<proteinExistence type="predicted"/>
<gene>
    <name evidence="2" type="ORF">KFL_000600260</name>
</gene>
<dbReference type="Proteomes" id="UP000054558">
    <property type="component" value="Unassembled WGS sequence"/>
</dbReference>
<protein>
    <recommendedName>
        <fullName evidence="1">Gamma-glutamylcyclotransferase AIG2-like domain-containing protein</fullName>
    </recommendedName>
</protein>
<dbReference type="Gene3D" id="3.10.490.10">
    <property type="entry name" value="Gamma-glutamyl cyclotransferase-like"/>
    <property type="match status" value="1"/>
</dbReference>
<evidence type="ECO:0000313" key="2">
    <source>
        <dbReference type="EMBL" id="GAQ80709.1"/>
    </source>
</evidence>
<dbReference type="EMBL" id="DF237009">
    <property type="protein sequence ID" value="GAQ80709.1"/>
    <property type="molecule type" value="Genomic_DNA"/>
</dbReference>
<dbReference type="AlphaFoldDB" id="A0A1Y1HU60"/>
<evidence type="ECO:0000259" key="1">
    <source>
        <dbReference type="Pfam" id="PF06094"/>
    </source>
</evidence>
<accession>A0A1Y1HU60</accession>
<dbReference type="OrthoDB" id="1897901at2759"/>